<gene>
    <name evidence="1" type="ORF">M2280_005232</name>
</gene>
<reference evidence="1 2" key="1">
    <citation type="submission" date="2023-04" db="EMBL/GenBank/DDBJ databases">
        <title>Forest soil microbial communities from Buena Vista Peninsula, Colon Province, Panama.</title>
        <authorList>
            <person name="Bouskill N."/>
        </authorList>
    </citation>
    <scope>NUCLEOTIDE SEQUENCE [LARGE SCALE GENOMIC DNA]</scope>
    <source>
        <strain evidence="1 2">CFH S0262</strain>
    </source>
</reference>
<proteinExistence type="predicted"/>
<evidence type="ECO:0000313" key="1">
    <source>
        <dbReference type="EMBL" id="MDH6283981.1"/>
    </source>
</evidence>
<evidence type="ECO:0000313" key="2">
    <source>
        <dbReference type="Proteomes" id="UP001160334"/>
    </source>
</evidence>
<organism evidence="1 2">
    <name type="scientific">Prescottella agglutinans</name>
    <dbReference type="NCBI Taxonomy" id="1644129"/>
    <lineage>
        <taxon>Bacteria</taxon>
        <taxon>Bacillati</taxon>
        <taxon>Actinomycetota</taxon>
        <taxon>Actinomycetes</taxon>
        <taxon>Mycobacteriales</taxon>
        <taxon>Nocardiaceae</taxon>
        <taxon>Prescottella</taxon>
    </lineage>
</organism>
<keyword evidence="2" id="KW-1185">Reference proteome</keyword>
<comment type="caution">
    <text evidence="1">The sequence shown here is derived from an EMBL/GenBank/DDBJ whole genome shotgun (WGS) entry which is preliminary data.</text>
</comment>
<dbReference type="EMBL" id="JARXVC010000017">
    <property type="protein sequence ID" value="MDH6283981.1"/>
    <property type="molecule type" value="Genomic_DNA"/>
</dbReference>
<sequence>MTSLTVHTADEPRIDEVFPHIDLTGEPPF</sequence>
<dbReference type="Proteomes" id="UP001160334">
    <property type="component" value="Unassembled WGS sequence"/>
</dbReference>
<protein>
    <submittedName>
        <fullName evidence="1">Uncharacterized protein</fullName>
    </submittedName>
</protein>
<accession>A0ABT6MI18</accession>
<name>A0ABT6MI18_9NOCA</name>